<evidence type="ECO:0000313" key="1">
    <source>
        <dbReference type="EMBL" id="RMI95829.1"/>
    </source>
</evidence>
<evidence type="ECO:0000313" key="2">
    <source>
        <dbReference type="Proteomes" id="UP000277212"/>
    </source>
</evidence>
<gene>
    <name evidence="1" type="ORF">CDV36_016374</name>
</gene>
<proteinExistence type="predicted"/>
<dbReference type="Proteomes" id="UP000277212">
    <property type="component" value="Unassembled WGS sequence"/>
</dbReference>
<protein>
    <submittedName>
        <fullName evidence="1">Uncharacterized protein</fullName>
    </submittedName>
</protein>
<sequence length="163" mass="17440">MLRSNKGIMPQHRHISHLLHLNPRGHGASTTSTTILCCTSPGLCLHRRDSQRCFAKPGILRLSTAASQRALPVRLIQHQAFWPMGLGPAQPLPSTCGLTRGELLGSVPPRKPAGAVMSASPAAEAQLPAPNMYSASDNSQWPLGPVVLERGTGGQLTHLQFFS</sequence>
<comment type="caution">
    <text evidence="1">The sequence shown here is derived from an EMBL/GenBank/DDBJ whole genome shotgun (WGS) entry which is preliminary data.</text>
</comment>
<name>A0A3M2QS61_9HYPO</name>
<accession>A0A3M2QS61</accession>
<organism evidence="1 2">
    <name type="scientific">Fusarium kuroshium</name>
    <dbReference type="NCBI Taxonomy" id="2010991"/>
    <lineage>
        <taxon>Eukaryota</taxon>
        <taxon>Fungi</taxon>
        <taxon>Dikarya</taxon>
        <taxon>Ascomycota</taxon>
        <taxon>Pezizomycotina</taxon>
        <taxon>Sordariomycetes</taxon>
        <taxon>Hypocreomycetidae</taxon>
        <taxon>Hypocreales</taxon>
        <taxon>Nectriaceae</taxon>
        <taxon>Fusarium</taxon>
        <taxon>Fusarium solani species complex</taxon>
    </lineage>
</organism>
<keyword evidence="2" id="KW-1185">Reference proteome</keyword>
<dbReference type="EMBL" id="NKUJ01000938">
    <property type="protein sequence ID" value="RMI95829.1"/>
    <property type="molecule type" value="Genomic_DNA"/>
</dbReference>
<reference evidence="1 2" key="1">
    <citation type="submission" date="2017-06" db="EMBL/GenBank/DDBJ databases">
        <title>Comparative genomic analysis of Ambrosia Fusariam Clade fungi.</title>
        <authorList>
            <person name="Stajich J.E."/>
            <person name="Carrillo J."/>
            <person name="Kijimoto T."/>
            <person name="Eskalen A."/>
            <person name="O'Donnell K."/>
            <person name="Kasson M."/>
        </authorList>
    </citation>
    <scope>NUCLEOTIDE SEQUENCE [LARGE SCALE GENOMIC DNA]</scope>
    <source>
        <strain evidence="1">UCR3666</strain>
    </source>
</reference>
<dbReference type="AlphaFoldDB" id="A0A3M2QS61"/>